<feature type="transmembrane region" description="Helical" evidence="1">
    <location>
        <begin position="46"/>
        <end position="65"/>
    </location>
</feature>
<name>A0A975XLN5_9MICC</name>
<dbReference type="KEGG" id="asun:KG104_05340"/>
<reference evidence="2" key="1">
    <citation type="submission" date="2021-06" db="EMBL/GenBank/DDBJ databases">
        <title>Novel species in genus Arthrobacter.</title>
        <authorList>
            <person name="Zhang G."/>
        </authorList>
    </citation>
    <scope>NUCLEOTIDE SEQUENCE</scope>
    <source>
        <strain evidence="2">Zg-ZUI122</strain>
    </source>
</reference>
<keyword evidence="1" id="KW-1133">Transmembrane helix</keyword>
<feature type="transmembrane region" description="Helical" evidence="1">
    <location>
        <begin position="21"/>
        <end position="40"/>
    </location>
</feature>
<evidence type="ECO:0000256" key="1">
    <source>
        <dbReference type="SAM" id="Phobius"/>
    </source>
</evidence>
<evidence type="ECO:0000313" key="2">
    <source>
        <dbReference type="EMBL" id="QWQ37190.1"/>
    </source>
</evidence>
<dbReference type="Proteomes" id="UP000680588">
    <property type="component" value="Chromosome"/>
</dbReference>
<proteinExistence type="predicted"/>
<accession>A0A975XLN5</accession>
<dbReference type="AlphaFoldDB" id="A0A975XLN5"/>
<keyword evidence="1" id="KW-0812">Transmembrane</keyword>
<organism evidence="2 3">
    <name type="scientific">Arthrobacter sunyaminii</name>
    <dbReference type="NCBI Taxonomy" id="2816859"/>
    <lineage>
        <taxon>Bacteria</taxon>
        <taxon>Bacillati</taxon>
        <taxon>Actinomycetota</taxon>
        <taxon>Actinomycetes</taxon>
        <taxon>Micrococcales</taxon>
        <taxon>Micrococcaceae</taxon>
        <taxon>Arthrobacter</taxon>
    </lineage>
</organism>
<gene>
    <name evidence="2" type="ORF">KG104_05340</name>
</gene>
<keyword evidence="1" id="KW-0472">Membrane</keyword>
<protein>
    <submittedName>
        <fullName evidence="2">Uncharacterized protein</fullName>
    </submittedName>
</protein>
<evidence type="ECO:0000313" key="3">
    <source>
        <dbReference type="Proteomes" id="UP000680588"/>
    </source>
</evidence>
<sequence length="83" mass="8942">MAGTRSKQPTHSGEGHLVSNLVTFIIFLAIFAVGLYSLSWLSLDNVWPMVICLALGTLAYFVPFVTGRSDTAKELAEGRVAGK</sequence>
<dbReference type="RefSeq" id="WP_104055267.1">
    <property type="nucleotide sequence ID" value="NZ_CP076456.1"/>
</dbReference>
<dbReference type="EMBL" id="CP076456">
    <property type="protein sequence ID" value="QWQ37190.1"/>
    <property type="molecule type" value="Genomic_DNA"/>
</dbReference>
<keyword evidence="3" id="KW-1185">Reference proteome</keyword>